<dbReference type="AlphaFoldDB" id="A0A7J7PBK1"/>
<name>A0A7J7PBK1_9MAGN</name>
<gene>
    <name evidence="1" type="ORF">GIB67_005059</name>
</gene>
<sequence>MMAYYEVVEQNVAAQIDVLWVFQVHTGCLYGEPRWLAGGRDKVVRALLRVCY</sequence>
<feature type="non-terminal residue" evidence="1">
    <location>
        <position position="1"/>
    </location>
</feature>
<reference evidence="1 2" key="1">
    <citation type="journal article" date="2020" name="IScience">
        <title>Genome Sequencing of the Endangered Kingdonia uniflora (Circaeasteraceae, Ranunculales) Reveals Potential Mechanisms of Evolutionary Specialization.</title>
        <authorList>
            <person name="Sun Y."/>
            <person name="Deng T."/>
            <person name="Zhang A."/>
            <person name="Moore M.J."/>
            <person name="Landis J.B."/>
            <person name="Lin N."/>
            <person name="Zhang H."/>
            <person name="Zhang X."/>
            <person name="Huang J."/>
            <person name="Zhang X."/>
            <person name="Sun H."/>
            <person name="Wang H."/>
        </authorList>
    </citation>
    <scope>NUCLEOTIDE SEQUENCE [LARGE SCALE GENOMIC DNA]</scope>
    <source>
        <strain evidence="1">TB1705</strain>
        <tissue evidence="1">Leaf</tissue>
    </source>
</reference>
<evidence type="ECO:0000313" key="1">
    <source>
        <dbReference type="EMBL" id="KAF6176710.1"/>
    </source>
</evidence>
<protein>
    <submittedName>
        <fullName evidence="1">Uncharacterized protein</fullName>
    </submittedName>
</protein>
<accession>A0A7J7PBK1</accession>
<dbReference type="Proteomes" id="UP000541444">
    <property type="component" value="Unassembled WGS sequence"/>
</dbReference>
<dbReference type="EMBL" id="JACGCM010000060">
    <property type="protein sequence ID" value="KAF6176710.1"/>
    <property type="molecule type" value="Genomic_DNA"/>
</dbReference>
<organism evidence="1 2">
    <name type="scientific">Kingdonia uniflora</name>
    <dbReference type="NCBI Taxonomy" id="39325"/>
    <lineage>
        <taxon>Eukaryota</taxon>
        <taxon>Viridiplantae</taxon>
        <taxon>Streptophyta</taxon>
        <taxon>Embryophyta</taxon>
        <taxon>Tracheophyta</taxon>
        <taxon>Spermatophyta</taxon>
        <taxon>Magnoliopsida</taxon>
        <taxon>Ranunculales</taxon>
        <taxon>Circaeasteraceae</taxon>
        <taxon>Kingdonia</taxon>
    </lineage>
</organism>
<proteinExistence type="predicted"/>
<keyword evidence="2" id="KW-1185">Reference proteome</keyword>
<comment type="caution">
    <text evidence="1">The sequence shown here is derived from an EMBL/GenBank/DDBJ whole genome shotgun (WGS) entry which is preliminary data.</text>
</comment>
<evidence type="ECO:0000313" key="2">
    <source>
        <dbReference type="Proteomes" id="UP000541444"/>
    </source>
</evidence>